<comment type="similarity">
    <text evidence="1">Belongs to the SEC6 family.</text>
</comment>
<dbReference type="InterPro" id="IPR010326">
    <property type="entry name" value="EXOC3/Sec6"/>
</dbReference>
<protein>
    <submittedName>
        <fullName evidence="5">Exocyst complex component Sec6</fullName>
    </submittedName>
</protein>
<evidence type="ECO:0000256" key="1">
    <source>
        <dbReference type="ARBA" id="ARBA00009447"/>
    </source>
</evidence>
<dbReference type="Gene3D" id="1.10.357.50">
    <property type="match status" value="1"/>
</dbReference>
<dbReference type="GO" id="GO:0000145">
    <property type="term" value="C:exocyst"/>
    <property type="evidence" value="ECO:0007669"/>
    <property type="project" value="InterPro"/>
</dbReference>
<dbReference type="GO" id="GO:0051601">
    <property type="term" value="P:exocyst localization"/>
    <property type="evidence" value="ECO:0007669"/>
    <property type="project" value="TreeGrafter"/>
</dbReference>
<accession>A0A6A6HF21</accession>
<dbReference type="OrthoDB" id="190098at2759"/>
<dbReference type="FunFam" id="1.10.357.50:FF:000006">
    <property type="entry name" value="Exocyst complex component sec6"/>
    <property type="match status" value="1"/>
</dbReference>
<feature type="coiled-coil region" evidence="4">
    <location>
        <begin position="229"/>
        <end position="256"/>
    </location>
</feature>
<keyword evidence="3" id="KW-0268">Exocytosis</keyword>
<dbReference type="AlphaFoldDB" id="A0A6A6HF21"/>
<proteinExistence type="inferred from homology"/>
<evidence type="ECO:0000256" key="4">
    <source>
        <dbReference type="SAM" id="Coils"/>
    </source>
</evidence>
<evidence type="ECO:0000313" key="6">
    <source>
        <dbReference type="Proteomes" id="UP000800092"/>
    </source>
</evidence>
<dbReference type="Pfam" id="PF06046">
    <property type="entry name" value="Sec6"/>
    <property type="match status" value="1"/>
</dbReference>
<evidence type="ECO:0000313" key="5">
    <source>
        <dbReference type="EMBL" id="KAF2236627.1"/>
    </source>
</evidence>
<keyword evidence="2" id="KW-0813">Transport</keyword>
<keyword evidence="4" id="KW-0175">Coiled coil</keyword>
<keyword evidence="6" id="KW-1185">Reference proteome</keyword>
<dbReference type="EMBL" id="ML991784">
    <property type="protein sequence ID" value="KAF2236627.1"/>
    <property type="molecule type" value="Genomic_DNA"/>
</dbReference>
<reference evidence="5" key="1">
    <citation type="journal article" date="2020" name="Stud. Mycol.">
        <title>101 Dothideomycetes genomes: a test case for predicting lifestyles and emergence of pathogens.</title>
        <authorList>
            <person name="Haridas S."/>
            <person name="Albert R."/>
            <person name="Binder M."/>
            <person name="Bloem J."/>
            <person name="Labutti K."/>
            <person name="Salamov A."/>
            <person name="Andreopoulos B."/>
            <person name="Baker S."/>
            <person name="Barry K."/>
            <person name="Bills G."/>
            <person name="Bluhm B."/>
            <person name="Cannon C."/>
            <person name="Castanera R."/>
            <person name="Culley D."/>
            <person name="Daum C."/>
            <person name="Ezra D."/>
            <person name="Gonzalez J."/>
            <person name="Henrissat B."/>
            <person name="Kuo A."/>
            <person name="Liang C."/>
            <person name="Lipzen A."/>
            <person name="Lutzoni F."/>
            <person name="Magnuson J."/>
            <person name="Mondo S."/>
            <person name="Nolan M."/>
            <person name="Ohm R."/>
            <person name="Pangilinan J."/>
            <person name="Park H.-J."/>
            <person name="Ramirez L."/>
            <person name="Alfaro M."/>
            <person name="Sun H."/>
            <person name="Tritt A."/>
            <person name="Yoshinaga Y."/>
            <person name="Zwiers L.-H."/>
            <person name="Turgeon B."/>
            <person name="Goodwin S."/>
            <person name="Spatafora J."/>
            <person name="Crous P."/>
            <person name="Grigoriev I."/>
        </authorList>
    </citation>
    <scope>NUCLEOTIDE SEQUENCE</scope>
    <source>
        <strain evidence="5">Tuck. ex Michener</strain>
    </source>
</reference>
<organism evidence="5 6">
    <name type="scientific">Viridothelium virens</name>
    <name type="common">Speckled blister lichen</name>
    <name type="synonym">Trypethelium virens</name>
    <dbReference type="NCBI Taxonomy" id="1048519"/>
    <lineage>
        <taxon>Eukaryota</taxon>
        <taxon>Fungi</taxon>
        <taxon>Dikarya</taxon>
        <taxon>Ascomycota</taxon>
        <taxon>Pezizomycotina</taxon>
        <taxon>Dothideomycetes</taxon>
        <taxon>Dothideomycetes incertae sedis</taxon>
        <taxon>Trypetheliales</taxon>
        <taxon>Trypetheliaceae</taxon>
        <taxon>Viridothelium</taxon>
    </lineage>
</organism>
<name>A0A6A6HF21_VIRVR</name>
<evidence type="ECO:0000256" key="3">
    <source>
        <dbReference type="ARBA" id="ARBA00022483"/>
    </source>
</evidence>
<dbReference type="GO" id="GO:0000149">
    <property type="term" value="F:SNARE binding"/>
    <property type="evidence" value="ECO:0007669"/>
    <property type="project" value="TreeGrafter"/>
</dbReference>
<dbReference type="PANTHER" id="PTHR21292:SF1">
    <property type="entry name" value="EXOCYST COMPLEX COMPONENT 3"/>
    <property type="match status" value="1"/>
</dbReference>
<dbReference type="Gene3D" id="1.10.357.70">
    <property type="entry name" value="Exocyst complex component Sec6, C-terminal domain"/>
    <property type="match status" value="1"/>
</dbReference>
<dbReference type="FunFam" id="1.10.357.70:FF:000005">
    <property type="entry name" value="Exocyst complex component Sec6"/>
    <property type="match status" value="1"/>
</dbReference>
<evidence type="ECO:0000256" key="2">
    <source>
        <dbReference type="ARBA" id="ARBA00022448"/>
    </source>
</evidence>
<dbReference type="GO" id="GO:0006887">
    <property type="term" value="P:exocytosis"/>
    <property type="evidence" value="ECO:0007669"/>
    <property type="project" value="UniProtKB-KW"/>
</dbReference>
<dbReference type="InterPro" id="IPR042532">
    <property type="entry name" value="EXOC3/Sec6_C"/>
</dbReference>
<dbReference type="PANTHER" id="PTHR21292">
    <property type="entry name" value="EXOCYST COMPLEX COMPONENT SEC6-RELATED"/>
    <property type="match status" value="1"/>
</dbReference>
<gene>
    <name evidence="5" type="ORF">EV356DRAFT_481951</name>
</gene>
<dbReference type="Proteomes" id="UP000800092">
    <property type="component" value="Unassembled WGS sequence"/>
</dbReference>
<sequence length="765" mass="88027">MNDVETVTVKLAELLRHPEDLDKIAGLKSEFTRKKAAVDDQLKLGLKEQLEITQTGMSAITEGQRTVNLIKEEMMKIDKLCAEAQNMIRDFPHINIVQQTHTNFAKVEEMKENIESFGVRLDELETLLREDDADLENQPNLLQIHYGLTQLRDVRDSAMSQLNGSDDADATLELINNLPLENGGTLQDQFTRLDEVVDWFDEHVGAACINLIALVQSGNNGLVVRLALVVEEEEKKDKKAQALQDAKKEFKDLASRFKSIESGQQELRGYKEKFLKAIELNAQSQMDASNEAFAEDSDKLEKNVRWYFNDLNTVKLGMQTLMPKKWKIFKTYVNIYHKLMHDWLVAKIDDPSLTPKDMLAIINWGDKYYAKMQKLGVSKGELQPALIDEREAELVRDYQRIITKAVEEWTDRMAATDRQNFFNRLDHQEAIDRAGEYRTKTMPDMWNMLREQLIVAGNSSREDVVEGTVDAMFTRLKVRQKMWQQLVDDEAAKYTNAKDPVAPDESFPAFQDWLIALANDQIACIDDDEASGTESFISRFRLEYSELVSPGYASSSTSDLDTLRNGYVDLSTHCLSVFANLIFAVDFRSTLPEFFTPAWYSKKGMAQLINTFEDYLEEYAPATHPSLRDILVEEISDTLLRNYLQCVRNRSAKFRRTDPFTDKIKDDVISVFDFFSRYDAVFPEIKQKWRVVDGFVRMLESDKAAIPLVFEEFRQEYWDVQLGWVEAVLRARDDFERAMVSAVKARAAEMPVERGRMETIMGKVK</sequence>